<dbReference type="EC" id="3.1.3.12" evidence="3"/>
<organism evidence="5 6">
    <name type="scientific">Cyanidium caldarium</name>
    <name type="common">Red alga</name>
    <dbReference type="NCBI Taxonomy" id="2771"/>
    <lineage>
        <taxon>Eukaryota</taxon>
        <taxon>Rhodophyta</taxon>
        <taxon>Bangiophyceae</taxon>
        <taxon>Cyanidiales</taxon>
        <taxon>Cyanidiaceae</taxon>
        <taxon>Cyanidium</taxon>
    </lineage>
</organism>
<keyword evidence="2 3" id="KW-0378">Hydrolase</keyword>
<dbReference type="InterPro" id="IPR036412">
    <property type="entry name" value="HAD-like_sf"/>
</dbReference>
<evidence type="ECO:0000256" key="1">
    <source>
        <dbReference type="ARBA" id="ARBA00000500"/>
    </source>
</evidence>
<evidence type="ECO:0000256" key="4">
    <source>
        <dbReference type="SAM" id="MobiDB-lite"/>
    </source>
</evidence>
<reference evidence="5 6" key="1">
    <citation type="submission" date="2022-07" db="EMBL/GenBank/DDBJ databases">
        <title>Genome-wide signatures of adaptation to extreme environments.</title>
        <authorList>
            <person name="Cho C.H."/>
            <person name="Yoon H.S."/>
        </authorList>
    </citation>
    <scope>NUCLEOTIDE SEQUENCE [LARGE SCALE GENOMIC DNA]</scope>
    <source>
        <strain evidence="5 6">DBV 063 E5</strain>
    </source>
</reference>
<comment type="pathway">
    <text evidence="3">Glycan biosynthesis; trehalose biosynthesis.</text>
</comment>
<comment type="catalytic activity">
    <reaction evidence="1 3">
        <text>alpha,alpha-trehalose 6-phosphate + H2O = alpha,alpha-trehalose + phosphate</text>
        <dbReference type="Rhea" id="RHEA:23420"/>
        <dbReference type="ChEBI" id="CHEBI:15377"/>
        <dbReference type="ChEBI" id="CHEBI:16551"/>
        <dbReference type="ChEBI" id="CHEBI:43474"/>
        <dbReference type="ChEBI" id="CHEBI:58429"/>
        <dbReference type="EC" id="3.1.3.12"/>
    </reaction>
</comment>
<comment type="similarity">
    <text evidence="3">Belongs to the trehalose phosphatase family.</text>
</comment>
<dbReference type="InterPro" id="IPR023214">
    <property type="entry name" value="HAD_sf"/>
</dbReference>
<comment type="function">
    <text evidence="3">Removes the phosphate from trehalose 6-phosphate to produce free trehalose.</text>
</comment>
<evidence type="ECO:0000256" key="2">
    <source>
        <dbReference type="ARBA" id="ARBA00022801"/>
    </source>
</evidence>
<accession>A0AAV9ISD4</accession>
<name>A0AAV9ISD4_CYACA</name>
<dbReference type="AlphaFoldDB" id="A0AAV9ISD4"/>
<keyword evidence="6" id="KW-1185">Reference proteome</keyword>
<dbReference type="SUPFAM" id="SSF56784">
    <property type="entry name" value="HAD-like"/>
    <property type="match status" value="1"/>
</dbReference>
<feature type="region of interest" description="Disordered" evidence="4">
    <location>
        <begin position="189"/>
        <end position="212"/>
    </location>
</feature>
<dbReference type="GO" id="GO:0005992">
    <property type="term" value="P:trehalose biosynthetic process"/>
    <property type="evidence" value="ECO:0007669"/>
    <property type="project" value="InterPro"/>
</dbReference>
<dbReference type="EMBL" id="JANCYW010000004">
    <property type="protein sequence ID" value="KAK4535168.1"/>
    <property type="molecule type" value="Genomic_DNA"/>
</dbReference>
<dbReference type="NCBIfam" id="TIGR00685">
    <property type="entry name" value="T6PP"/>
    <property type="match status" value="1"/>
</dbReference>
<evidence type="ECO:0000256" key="3">
    <source>
        <dbReference type="RuleBase" id="RU361117"/>
    </source>
</evidence>
<feature type="compositionally biased region" description="Low complexity" evidence="4">
    <location>
        <begin position="18"/>
        <end position="29"/>
    </location>
</feature>
<protein>
    <recommendedName>
        <fullName evidence="3">Trehalose 6-phosphate phosphatase</fullName>
        <ecNumber evidence="3">3.1.3.12</ecNumber>
    </recommendedName>
</protein>
<dbReference type="InterPro" id="IPR003337">
    <property type="entry name" value="Trehalose_PPase"/>
</dbReference>
<proteinExistence type="inferred from homology"/>
<dbReference type="PANTHER" id="PTHR43768:SF3">
    <property type="entry name" value="TREHALOSE 6-PHOSPHATE PHOSPHATASE"/>
    <property type="match status" value="1"/>
</dbReference>
<dbReference type="PANTHER" id="PTHR43768">
    <property type="entry name" value="TREHALOSE 6-PHOSPHATE PHOSPHATASE"/>
    <property type="match status" value="1"/>
</dbReference>
<evidence type="ECO:0000313" key="6">
    <source>
        <dbReference type="Proteomes" id="UP001301350"/>
    </source>
</evidence>
<dbReference type="Pfam" id="PF02358">
    <property type="entry name" value="Trehalose_PPase"/>
    <property type="match status" value="2"/>
</dbReference>
<feature type="region of interest" description="Disordered" evidence="4">
    <location>
        <begin position="1"/>
        <end position="29"/>
    </location>
</feature>
<evidence type="ECO:0000313" key="5">
    <source>
        <dbReference type="EMBL" id="KAK4535168.1"/>
    </source>
</evidence>
<dbReference type="InterPro" id="IPR044651">
    <property type="entry name" value="OTSB-like"/>
</dbReference>
<dbReference type="Gene3D" id="3.40.50.1000">
    <property type="entry name" value="HAD superfamily/HAD-like"/>
    <property type="match status" value="2"/>
</dbReference>
<dbReference type="Proteomes" id="UP001301350">
    <property type="component" value="Unassembled WGS sequence"/>
</dbReference>
<sequence length="403" mass="44329">MEDTAGAGPSATPPLYVPAPSTASPAPARRLPSLRHAGELPSALDCFHVVNPARSRLAFLLDYDGTLTPIVDDPDAAILSKEARAVLNDLSQRYPVAIITGRSREKIFRLVGVRRLYYAGSHGFDIVGPRGQRDREEMRASAADAERNHRLPRHSSFIRYHVAESSLPSLRHAAAQLHDVLGLAELTMDGERDGASGPGRQLSSSPPDAAGMAACDLRESSSDHSSIAVAMQPEPTSPQYVDPQLAAEYADMLRRHWDIPGILVEDNHYSLSVHFRKCDPRDVGTIEKLVDSVAYENGLRKTHGKCVFELRPAVKWDKGRAAEWILETIENEEQRHVVPIYIGDDVTDEDALKVVIQRGGFGVIVTDDDERETHATMRLRDTSEVLRFLHNFASTPGEGQVGL</sequence>
<gene>
    <name evidence="5" type="ORF">CDCA_CDCA04G1193</name>
</gene>
<dbReference type="GO" id="GO:0004805">
    <property type="term" value="F:trehalose-phosphatase activity"/>
    <property type="evidence" value="ECO:0007669"/>
    <property type="project" value="UniProtKB-EC"/>
</dbReference>
<comment type="caution">
    <text evidence="5">The sequence shown here is derived from an EMBL/GenBank/DDBJ whole genome shotgun (WGS) entry which is preliminary data.</text>
</comment>
<comment type="cofactor">
    <cofactor evidence="3">
        <name>a divalent metal cation</name>
        <dbReference type="ChEBI" id="CHEBI:60240"/>
    </cofactor>
</comment>